<evidence type="ECO:0000313" key="2">
    <source>
        <dbReference type="Proteomes" id="UP000199542"/>
    </source>
</evidence>
<name>A0A1G4SBZ3_9HYPH</name>
<evidence type="ECO:0000313" key="1">
    <source>
        <dbReference type="EMBL" id="SCW66713.1"/>
    </source>
</evidence>
<dbReference type="RefSeq" id="WP_092586295.1">
    <property type="nucleotide sequence ID" value="NZ_FMTM01000005.1"/>
</dbReference>
<dbReference type="InterPro" id="IPR011004">
    <property type="entry name" value="Trimer_LpxA-like_sf"/>
</dbReference>
<protein>
    <submittedName>
        <fullName evidence="1">Transferase hexapeptide (Six repeat-containing protein)</fullName>
    </submittedName>
</protein>
<dbReference type="InterPro" id="IPR051159">
    <property type="entry name" value="Hexapeptide_acetyltransf"/>
</dbReference>
<organism evidence="1 2">
    <name type="scientific">Rhizobium mongolense subsp. loessense</name>
    <dbReference type="NCBI Taxonomy" id="158890"/>
    <lineage>
        <taxon>Bacteria</taxon>
        <taxon>Pseudomonadati</taxon>
        <taxon>Pseudomonadota</taxon>
        <taxon>Alphaproteobacteria</taxon>
        <taxon>Hyphomicrobiales</taxon>
        <taxon>Rhizobiaceae</taxon>
        <taxon>Rhizobium/Agrobacterium group</taxon>
        <taxon>Rhizobium</taxon>
    </lineage>
</organism>
<gene>
    <name evidence="1" type="ORF">SAMN02927900_03630</name>
</gene>
<dbReference type="Gene3D" id="2.160.10.10">
    <property type="entry name" value="Hexapeptide repeat proteins"/>
    <property type="match status" value="1"/>
</dbReference>
<dbReference type="Proteomes" id="UP000199542">
    <property type="component" value="Unassembled WGS sequence"/>
</dbReference>
<sequence>MLFWSRSRALSLFAKRNRVDGAPKAINGNLNIRFAEGGNSVLFEDDILVSNLDIEMTGTGNVLSVGRGSILGGKIALSDAATIIIGVETTLAGTCMLSAAEGRRILIGNNCHLFSATVRTSDVRPVFDSSRNRRLNEPEDVRLGNHVLVSHEAYIARGVEIADGAVIGSRAVVTLSVRENCAVAGNPAVVVRDNVQWK</sequence>
<keyword evidence="1" id="KW-0808">Transferase</keyword>
<dbReference type="PANTHER" id="PTHR23416">
    <property type="entry name" value="SIALIC ACID SYNTHASE-RELATED"/>
    <property type="match status" value="1"/>
</dbReference>
<accession>A0A1G4SBZ3</accession>
<dbReference type="SUPFAM" id="SSF51161">
    <property type="entry name" value="Trimeric LpxA-like enzymes"/>
    <property type="match status" value="1"/>
</dbReference>
<dbReference type="EMBL" id="FMTM01000005">
    <property type="protein sequence ID" value="SCW66713.1"/>
    <property type="molecule type" value="Genomic_DNA"/>
</dbReference>
<proteinExistence type="predicted"/>
<dbReference type="GO" id="GO:0016740">
    <property type="term" value="F:transferase activity"/>
    <property type="evidence" value="ECO:0007669"/>
    <property type="project" value="UniProtKB-KW"/>
</dbReference>
<dbReference type="AlphaFoldDB" id="A0A1G4SBZ3"/>
<reference evidence="1 2" key="1">
    <citation type="submission" date="2016-10" db="EMBL/GenBank/DDBJ databases">
        <authorList>
            <person name="de Groot N.N."/>
        </authorList>
    </citation>
    <scope>NUCLEOTIDE SEQUENCE [LARGE SCALE GENOMIC DNA]</scope>
    <source>
        <strain evidence="1 2">CGMCC 1.3401</strain>
    </source>
</reference>